<reference evidence="3 5" key="1">
    <citation type="submission" date="2014-09" db="EMBL/GenBank/DDBJ databases">
        <title>Lactobacillus mucosae CRL573 Genome Sequencing.</title>
        <authorList>
            <person name="Bleckwedel J."/>
            <person name="Teran L.C."/>
            <person name="Bonacina J."/>
            <person name="Saavedra L."/>
            <person name="Mozzi F.B."/>
            <person name="Raya R.R."/>
        </authorList>
    </citation>
    <scope>NUCLEOTIDE SEQUENCE [LARGE SCALE GENOMIC DNA]</scope>
    <source>
        <strain evidence="3 5">CRL573</strain>
    </source>
</reference>
<dbReference type="SUPFAM" id="SSF52540">
    <property type="entry name" value="P-loop containing nucleoside triphosphate hydrolases"/>
    <property type="match status" value="1"/>
</dbReference>
<dbReference type="Pfam" id="PF07319">
    <property type="entry name" value="DnaI_N"/>
    <property type="match status" value="1"/>
</dbReference>
<proteinExistence type="predicted"/>
<evidence type="ECO:0000259" key="2">
    <source>
        <dbReference type="Pfam" id="PF07319"/>
    </source>
</evidence>
<dbReference type="Proteomes" id="UP000365705">
    <property type="component" value="Unassembled WGS sequence"/>
</dbReference>
<dbReference type="GO" id="GO:0005524">
    <property type="term" value="F:ATP binding"/>
    <property type="evidence" value="ECO:0007669"/>
    <property type="project" value="InterPro"/>
</dbReference>
<evidence type="ECO:0000313" key="4">
    <source>
        <dbReference type="EMBL" id="VTZ88731.1"/>
    </source>
</evidence>
<reference evidence="4 6" key="2">
    <citation type="submission" date="2019-06" db="EMBL/GenBank/DDBJ databases">
        <authorList>
            <person name="Rodrigo-Torres L."/>
            <person name="Arahal R. D."/>
            <person name="Lucena T."/>
        </authorList>
    </citation>
    <scope>NUCLEOTIDE SEQUENCE [LARGE SCALE GENOMIC DNA]</scope>
    <source>
        <strain evidence="4 6">INIA P508</strain>
    </source>
</reference>
<dbReference type="NCBIfam" id="NF006505">
    <property type="entry name" value="PRK08939.1"/>
    <property type="match status" value="1"/>
</dbReference>
<dbReference type="EMBL" id="CABFNH010000005">
    <property type="protein sequence ID" value="VTZ88731.1"/>
    <property type="molecule type" value="Genomic_DNA"/>
</dbReference>
<dbReference type="Gene3D" id="3.40.50.300">
    <property type="entry name" value="P-loop containing nucleotide triphosphate hydrolases"/>
    <property type="match status" value="1"/>
</dbReference>
<dbReference type="Proteomes" id="UP000030001">
    <property type="component" value="Unassembled WGS sequence"/>
</dbReference>
<dbReference type="InterPro" id="IPR027417">
    <property type="entry name" value="P-loop_NTPase"/>
</dbReference>
<evidence type="ECO:0000313" key="5">
    <source>
        <dbReference type="Proteomes" id="UP000030001"/>
    </source>
</evidence>
<dbReference type="EMBL" id="JROC01000034">
    <property type="protein sequence ID" value="KGL66688.1"/>
    <property type="molecule type" value="Genomic_DNA"/>
</dbReference>
<dbReference type="CDD" id="cd00009">
    <property type="entry name" value="AAA"/>
    <property type="match status" value="1"/>
</dbReference>
<dbReference type="GO" id="GO:0006260">
    <property type="term" value="P:DNA replication"/>
    <property type="evidence" value="ECO:0007669"/>
    <property type="project" value="TreeGrafter"/>
</dbReference>
<organism evidence="3 5">
    <name type="scientific">Limosilactobacillus mucosae</name>
    <name type="common">Lactobacillus mucosae</name>
    <dbReference type="NCBI Taxonomy" id="97478"/>
    <lineage>
        <taxon>Bacteria</taxon>
        <taxon>Bacillati</taxon>
        <taxon>Bacillota</taxon>
        <taxon>Bacilli</taxon>
        <taxon>Lactobacillales</taxon>
        <taxon>Lactobacillaceae</taxon>
        <taxon>Limosilactobacillus</taxon>
    </lineage>
</organism>
<evidence type="ECO:0000313" key="3">
    <source>
        <dbReference type="EMBL" id="KGL66688.1"/>
    </source>
</evidence>
<name>A0A099YCS1_LIMMU</name>
<dbReference type="RefSeq" id="WP_034540530.1">
    <property type="nucleotide sequence ID" value="NZ_CABFNH010000005.1"/>
</dbReference>
<feature type="domain" description="IstB-like ATP-binding" evidence="1">
    <location>
        <begin position="105"/>
        <end position="266"/>
    </location>
</feature>
<dbReference type="InterPro" id="IPR002611">
    <property type="entry name" value="IstB_ATP-bd"/>
</dbReference>
<dbReference type="Pfam" id="PF01695">
    <property type="entry name" value="IstB_IS21"/>
    <property type="match status" value="1"/>
</dbReference>
<evidence type="ECO:0000259" key="1">
    <source>
        <dbReference type="Pfam" id="PF01695"/>
    </source>
</evidence>
<evidence type="ECO:0000313" key="6">
    <source>
        <dbReference type="Proteomes" id="UP000365705"/>
    </source>
</evidence>
<feature type="domain" description="Primosomal DnaI N-terminal" evidence="2">
    <location>
        <begin position="1"/>
        <end position="93"/>
    </location>
</feature>
<accession>A0A099YCS1</accession>
<dbReference type="AlphaFoldDB" id="A0A099YCS1"/>
<dbReference type="PANTHER" id="PTHR30050:SF8">
    <property type="entry name" value="PRIMOSOMAL PROTEIN DNAI"/>
    <property type="match status" value="1"/>
</dbReference>
<dbReference type="PANTHER" id="PTHR30050">
    <property type="entry name" value="CHROMOSOMAL REPLICATION INITIATOR PROTEIN DNAA"/>
    <property type="match status" value="1"/>
</dbReference>
<sequence>MRPIIETINSIIGGQSGSPQYQELIKKAYQDPEVQSFLRQHRAELSDEQIKRGGSKLYEFYHEKMLLQNHQTSIAPGYTPQLVVSAGRIDVVYVPTAQLKAQQQAAELRQRVTTVRMPKFIRQADFKHVIRDNDDRVNALQAAMSFVGSYQPGQFQPGMYLSGNFGVGKTYLLGATANALAERGIISTMVHFPSFAVEMKGAIKDGTVDERRDAIKKAPILMLDDIGADSMSAWVRDDVLGVILEYRMQEELPTFFSSNFTMQQLEDQHLAIDAQGAREPLKAKRIMQRIRFLSREYYIEGENMRAGN</sequence>
<dbReference type="InterPro" id="IPR009928">
    <property type="entry name" value="DnaI_N"/>
</dbReference>
<protein>
    <submittedName>
        <fullName evidence="3">Primosomal protein DnaI</fullName>
    </submittedName>
</protein>
<gene>
    <name evidence="4" type="primary">dnaI</name>
    <name evidence="4" type="ORF">LMUP508_00491</name>
    <name evidence="3" type="ORF">LX03_07630</name>
</gene>